<evidence type="ECO:0000256" key="1">
    <source>
        <dbReference type="SAM" id="Phobius"/>
    </source>
</evidence>
<keyword evidence="1" id="KW-0472">Membrane</keyword>
<dbReference type="InterPro" id="IPR019201">
    <property type="entry name" value="DUF2065"/>
</dbReference>
<gene>
    <name evidence="2" type="ORF">FLL46_14195</name>
</gene>
<dbReference type="AlphaFoldDB" id="A0A545UBW9"/>
<feature type="transmembrane region" description="Helical" evidence="1">
    <location>
        <begin position="43"/>
        <end position="59"/>
    </location>
</feature>
<protein>
    <submittedName>
        <fullName evidence="2">DUF2065 domain-containing protein</fullName>
    </submittedName>
</protein>
<proteinExistence type="predicted"/>
<dbReference type="EMBL" id="VIKS01000009">
    <property type="protein sequence ID" value="TQV86958.1"/>
    <property type="molecule type" value="Genomic_DNA"/>
</dbReference>
<evidence type="ECO:0000313" key="2">
    <source>
        <dbReference type="EMBL" id="TQV86958.1"/>
    </source>
</evidence>
<accession>A0A545UBW9</accession>
<dbReference type="Pfam" id="PF09838">
    <property type="entry name" value="DUF2065"/>
    <property type="match status" value="1"/>
</dbReference>
<dbReference type="PANTHER" id="PTHR38602:SF1">
    <property type="entry name" value="INNER MEMBRANE PROTEIN"/>
    <property type="match status" value="1"/>
</dbReference>
<comment type="caution">
    <text evidence="2">The sequence shown here is derived from an EMBL/GenBank/DDBJ whole genome shotgun (WGS) entry which is preliminary data.</text>
</comment>
<dbReference type="Proteomes" id="UP000315439">
    <property type="component" value="Unassembled WGS sequence"/>
</dbReference>
<dbReference type="PANTHER" id="PTHR38602">
    <property type="entry name" value="INNER MEMBRANE PROTEIN-RELATED"/>
    <property type="match status" value="1"/>
</dbReference>
<sequence>MSDLWAAIAIALILEGMMPFLSPRVWKETLTKFLRLPDERVRGFGFIAMLGGVLLLFLVR</sequence>
<keyword evidence="3" id="KW-1185">Reference proteome</keyword>
<evidence type="ECO:0000313" key="3">
    <source>
        <dbReference type="Proteomes" id="UP000315439"/>
    </source>
</evidence>
<reference evidence="2 3" key="1">
    <citation type="submission" date="2019-07" db="EMBL/GenBank/DDBJ databases">
        <title>Draft genome for Aliikangiella sp. M105.</title>
        <authorList>
            <person name="Wang G."/>
        </authorList>
    </citation>
    <scope>NUCLEOTIDE SEQUENCE [LARGE SCALE GENOMIC DNA]</scope>
    <source>
        <strain evidence="2 3">M105</strain>
    </source>
</reference>
<dbReference type="RefSeq" id="WP_142894474.1">
    <property type="nucleotide sequence ID" value="NZ_ML660165.1"/>
</dbReference>
<name>A0A545UBW9_9GAMM</name>
<organism evidence="2 3">
    <name type="scientific">Aliikangiella coralliicola</name>
    <dbReference type="NCBI Taxonomy" id="2592383"/>
    <lineage>
        <taxon>Bacteria</taxon>
        <taxon>Pseudomonadati</taxon>
        <taxon>Pseudomonadota</taxon>
        <taxon>Gammaproteobacteria</taxon>
        <taxon>Oceanospirillales</taxon>
        <taxon>Pleioneaceae</taxon>
        <taxon>Aliikangiella</taxon>
    </lineage>
</organism>
<keyword evidence="1" id="KW-1133">Transmembrane helix</keyword>
<keyword evidence="1" id="KW-0812">Transmembrane</keyword>
<dbReference type="OrthoDB" id="9182237at2"/>